<gene>
    <name evidence="1" type="ORF">E6H02_02545</name>
</gene>
<name>A0A537M444_9BACT</name>
<sequence length="130" mass="14171">MAVDRPASPDLDFAVLAHLRGYPEELRRFSNLIKQAHPHGRTAVEFFLLRPVAEDSFIAMLCRLVQAGEDIVTVVEAADVLHVPPARVLELAAAPGFPRPLSGEGRHQVWRRADVAAVARGDAPGRPPVN</sequence>
<protein>
    <submittedName>
        <fullName evidence="1">Uncharacterized protein</fullName>
    </submittedName>
</protein>
<accession>A0A537M444</accession>
<dbReference type="Proteomes" id="UP000320393">
    <property type="component" value="Unassembled WGS sequence"/>
</dbReference>
<comment type="caution">
    <text evidence="1">The sequence shown here is derived from an EMBL/GenBank/DDBJ whole genome shotgun (WGS) entry which is preliminary data.</text>
</comment>
<proteinExistence type="predicted"/>
<dbReference type="AlphaFoldDB" id="A0A537M444"/>
<reference evidence="1 2" key="1">
    <citation type="journal article" date="2019" name="Nat. Microbiol.">
        <title>Mediterranean grassland soil C-N compound turnover is dependent on rainfall and depth, and is mediated by genomically divergent microorganisms.</title>
        <authorList>
            <person name="Diamond S."/>
            <person name="Andeer P.F."/>
            <person name="Li Z."/>
            <person name="Crits-Christoph A."/>
            <person name="Burstein D."/>
            <person name="Anantharaman K."/>
            <person name="Lane K.R."/>
            <person name="Thomas B.C."/>
            <person name="Pan C."/>
            <person name="Northen T.R."/>
            <person name="Banfield J.F."/>
        </authorList>
    </citation>
    <scope>NUCLEOTIDE SEQUENCE [LARGE SCALE GENOMIC DNA]</scope>
    <source>
        <strain evidence="1">NP_5</strain>
    </source>
</reference>
<evidence type="ECO:0000313" key="2">
    <source>
        <dbReference type="Proteomes" id="UP000320393"/>
    </source>
</evidence>
<dbReference type="EMBL" id="VBAM01000077">
    <property type="protein sequence ID" value="TMJ15029.1"/>
    <property type="molecule type" value="Genomic_DNA"/>
</dbReference>
<evidence type="ECO:0000313" key="1">
    <source>
        <dbReference type="EMBL" id="TMJ15029.1"/>
    </source>
</evidence>
<organism evidence="1 2">
    <name type="scientific">Candidatus Segetimicrobium genomatis</name>
    <dbReference type="NCBI Taxonomy" id="2569760"/>
    <lineage>
        <taxon>Bacteria</taxon>
        <taxon>Bacillati</taxon>
        <taxon>Candidatus Sysuimicrobiota</taxon>
        <taxon>Candidatus Sysuimicrobiia</taxon>
        <taxon>Candidatus Sysuimicrobiales</taxon>
        <taxon>Candidatus Segetimicrobiaceae</taxon>
        <taxon>Candidatus Segetimicrobium</taxon>
    </lineage>
</organism>